<protein>
    <recommendedName>
        <fullName evidence="5">Ribosome maturation factor RimM</fullName>
    </recommendedName>
</protein>
<evidence type="ECO:0000259" key="7">
    <source>
        <dbReference type="Pfam" id="PF24986"/>
    </source>
</evidence>
<dbReference type="Pfam" id="PF01782">
    <property type="entry name" value="RimM"/>
    <property type="match status" value="1"/>
</dbReference>
<comment type="subunit">
    <text evidence="5">Binds ribosomal protein uS19.</text>
</comment>
<dbReference type="InterPro" id="IPR009000">
    <property type="entry name" value="Transl_B-barrel_sf"/>
</dbReference>
<comment type="function">
    <text evidence="5">An accessory protein needed during the final step in the assembly of 30S ribosomal subunit, possibly for assembly of the head region. Essential for efficient processing of 16S rRNA. May be needed both before and after RbfA during the maturation of 16S rRNA. It has affinity for free ribosomal 30S subunits but not for 70S ribosomes.</text>
</comment>
<comment type="similarity">
    <text evidence="5">Belongs to the RimM family.</text>
</comment>
<dbReference type="Proteomes" id="UP000676967">
    <property type="component" value="Chromosome"/>
</dbReference>
<evidence type="ECO:0000313" key="8">
    <source>
        <dbReference type="EMBL" id="BCJ42459.1"/>
    </source>
</evidence>
<accession>A0ABN6CDI0</accession>
<dbReference type="SUPFAM" id="SSF50346">
    <property type="entry name" value="PRC-barrel domain"/>
    <property type="match status" value="1"/>
</dbReference>
<dbReference type="HAMAP" id="MF_00014">
    <property type="entry name" value="Ribosome_mat_RimM"/>
    <property type="match status" value="1"/>
</dbReference>
<dbReference type="InterPro" id="IPR056792">
    <property type="entry name" value="PRC_RimM"/>
</dbReference>
<dbReference type="Gene3D" id="2.40.30.60">
    <property type="entry name" value="RimM"/>
    <property type="match status" value="1"/>
</dbReference>
<dbReference type="PANTHER" id="PTHR33692">
    <property type="entry name" value="RIBOSOME MATURATION FACTOR RIMM"/>
    <property type="match status" value="1"/>
</dbReference>
<keyword evidence="1 5" id="KW-0963">Cytoplasm</keyword>
<keyword evidence="9" id="KW-1185">Reference proteome</keyword>
<feature type="domain" description="RimM N-terminal" evidence="6">
    <location>
        <begin position="20"/>
        <end position="121"/>
    </location>
</feature>
<dbReference type="EMBL" id="AP023356">
    <property type="protein sequence ID" value="BCJ42459.1"/>
    <property type="molecule type" value="Genomic_DNA"/>
</dbReference>
<gene>
    <name evidence="5 8" type="primary">rimM</name>
    <name evidence="8" type="ORF">Aiant_31160</name>
</gene>
<dbReference type="Gene3D" id="2.30.30.240">
    <property type="entry name" value="PRC-barrel domain"/>
    <property type="match status" value="1"/>
</dbReference>
<dbReference type="InterPro" id="IPR011961">
    <property type="entry name" value="RimM"/>
</dbReference>
<dbReference type="NCBIfam" id="TIGR02273">
    <property type="entry name" value="16S_RimM"/>
    <property type="match status" value="1"/>
</dbReference>
<evidence type="ECO:0000259" key="6">
    <source>
        <dbReference type="Pfam" id="PF01782"/>
    </source>
</evidence>
<evidence type="ECO:0000313" key="9">
    <source>
        <dbReference type="Proteomes" id="UP000676967"/>
    </source>
</evidence>
<evidence type="ECO:0000256" key="2">
    <source>
        <dbReference type="ARBA" id="ARBA00022517"/>
    </source>
</evidence>
<feature type="domain" description="Ribosome maturation factor RimM PRC barrel" evidence="7">
    <location>
        <begin position="135"/>
        <end position="202"/>
    </location>
</feature>
<organism evidence="8 9">
    <name type="scientific">Actinoplanes ianthinogenes</name>
    <dbReference type="NCBI Taxonomy" id="122358"/>
    <lineage>
        <taxon>Bacteria</taxon>
        <taxon>Bacillati</taxon>
        <taxon>Actinomycetota</taxon>
        <taxon>Actinomycetes</taxon>
        <taxon>Micromonosporales</taxon>
        <taxon>Micromonosporaceae</taxon>
        <taxon>Actinoplanes</taxon>
    </lineage>
</organism>
<evidence type="ECO:0000256" key="4">
    <source>
        <dbReference type="ARBA" id="ARBA00023186"/>
    </source>
</evidence>
<name>A0ABN6CDI0_9ACTN</name>
<dbReference type="Pfam" id="PF24986">
    <property type="entry name" value="PRC_RimM"/>
    <property type="match status" value="1"/>
</dbReference>
<proteinExistence type="inferred from homology"/>
<dbReference type="InterPro" id="IPR002676">
    <property type="entry name" value="RimM_N"/>
</dbReference>
<evidence type="ECO:0000256" key="3">
    <source>
        <dbReference type="ARBA" id="ARBA00022552"/>
    </source>
</evidence>
<sequence length="205" mass="21882">MELPETASPSRKKGVQVLLVVGQIGKPHGIRGEVSVVVRTDEPEERFTVGSVFTTEVPRDRRVSTGPAGASAPGVRFEVPKQLKLESIRWHQGRGIAVFEGIHDRNVAEAMRGVFLQVDSADLAPPEDPDEFHDHQLIGLRVESLDGSALGTVQRIEHAPASDLIVLAKSGGGTALIPFVTAIVPTVDIAGGRVIVDLPEGLLDL</sequence>
<dbReference type="RefSeq" id="WP_189328849.1">
    <property type="nucleotide sequence ID" value="NZ_BMQZ01000001.1"/>
</dbReference>
<comment type="subcellular location">
    <subcellularLocation>
        <location evidence="5">Cytoplasm</location>
    </subcellularLocation>
</comment>
<keyword evidence="4 5" id="KW-0143">Chaperone</keyword>
<keyword evidence="3 5" id="KW-0698">rRNA processing</keyword>
<evidence type="ECO:0000256" key="5">
    <source>
        <dbReference type="HAMAP-Rule" id="MF_00014"/>
    </source>
</evidence>
<reference evidence="8 9" key="1">
    <citation type="submission" date="2020-08" db="EMBL/GenBank/DDBJ databases">
        <title>Whole genome shotgun sequence of Actinoplanes ianthinogenes NBRC 13996.</title>
        <authorList>
            <person name="Komaki H."/>
            <person name="Tamura T."/>
        </authorList>
    </citation>
    <scope>NUCLEOTIDE SEQUENCE [LARGE SCALE GENOMIC DNA]</scope>
    <source>
        <strain evidence="8 9">NBRC 13996</strain>
    </source>
</reference>
<dbReference type="InterPro" id="IPR036976">
    <property type="entry name" value="RimM_N_sf"/>
</dbReference>
<evidence type="ECO:0000256" key="1">
    <source>
        <dbReference type="ARBA" id="ARBA00022490"/>
    </source>
</evidence>
<comment type="domain">
    <text evidence="5">The PRC barrel domain binds ribosomal protein uS19.</text>
</comment>
<dbReference type="SUPFAM" id="SSF50447">
    <property type="entry name" value="Translation proteins"/>
    <property type="match status" value="1"/>
</dbReference>
<keyword evidence="2 5" id="KW-0690">Ribosome biogenesis</keyword>
<dbReference type="PANTHER" id="PTHR33692:SF1">
    <property type="entry name" value="RIBOSOME MATURATION FACTOR RIMM"/>
    <property type="match status" value="1"/>
</dbReference>
<dbReference type="InterPro" id="IPR011033">
    <property type="entry name" value="PRC_barrel-like_sf"/>
</dbReference>